<evidence type="ECO:0000256" key="2">
    <source>
        <dbReference type="ARBA" id="ARBA00022603"/>
    </source>
</evidence>
<reference evidence="10 11" key="1">
    <citation type="submission" date="2019-02" db="EMBL/GenBank/DDBJ databases">
        <title>Bacterial novel species Emticicia sp. 17J42-9 isolated from soil.</title>
        <authorList>
            <person name="Jung H.-Y."/>
        </authorList>
    </citation>
    <scope>NUCLEOTIDE SEQUENCE [LARGE SCALE GENOMIC DNA]</scope>
    <source>
        <strain evidence="10 11">17J42-9</strain>
    </source>
</reference>
<dbReference type="Proteomes" id="UP000293162">
    <property type="component" value="Unassembled WGS sequence"/>
</dbReference>
<keyword evidence="5" id="KW-0680">Restriction system</keyword>
<evidence type="ECO:0000259" key="9">
    <source>
        <dbReference type="Pfam" id="PF01555"/>
    </source>
</evidence>
<keyword evidence="6" id="KW-0238">DNA-binding</keyword>
<dbReference type="GO" id="GO:0009307">
    <property type="term" value="P:DNA restriction-modification system"/>
    <property type="evidence" value="ECO:0007669"/>
    <property type="project" value="UniProtKB-KW"/>
</dbReference>
<evidence type="ECO:0000313" key="11">
    <source>
        <dbReference type="Proteomes" id="UP000293162"/>
    </source>
</evidence>
<dbReference type="InterPro" id="IPR001091">
    <property type="entry name" value="RM_Methyltransferase"/>
</dbReference>
<dbReference type="AlphaFoldDB" id="A0A4Q5LX62"/>
<organism evidence="10 11">
    <name type="scientific">Emticicia agri</name>
    <dbReference type="NCBI Taxonomy" id="2492393"/>
    <lineage>
        <taxon>Bacteria</taxon>
        <taxon>Pseudomonadati</taxon>
        <taxon>Bacteroidota</taxon>
        <taxon>Cytophagia</taxon>
        <taxon>Cytophagales</taxon>
        <taxon>Leadbetterellaceae</taxon>
        <taxon>Emticicia</taxon>
    </lineage>
</organism>
<evidence type="ECO:0000256" key="3">
    <source>
        <dbReference type="ARBA" id="ARBA00022679"/>
    </source>
</evidence>
<dbReference type="PRINTS" id="PR00508">
    <property type="entry name" value="S21N4MTFRASE"/>
</dbReference>
<dbReference type="RefSeq" id="WP_130022644.1">
    <property type="nucleotide sequence ID" value="NZ_SEWF01000029.1"/>
</dbReference>
<dbReference type="OrthoDB" id="9800801at2"/>
<feature type="domain" description="DNA methylase N-4/N-6" evidence="9">
    <location>
        <begin position="16"/>
        <end position="92"/>
    </location>
</feature>
<dbReference type="Gene3D" id="3.40.50.150">
    <property type="entry name" value="Vaccinia Virus protein VP39"/>
    <property type="match status" value="2"/>
</dbReference>
<dbReference type="GO" id="GO:0015667">
    <property type="term" value="F:site-specific DNA-methyltransferase (cytosine-N4-specific) activity"/>
    <property type="evidence" value="ECO:0007669"/>
    <property type="project" value="UniProtKB-EC"/>
</dbReference>
<dbReference type="EMBL" id="SEWF01000029">
    <property type="protein sequence ID" value="RYU94189.1"/>
    <property type="molecule type" value="Genomic_DNA"/>
</dbReference>
<sequence>MAVTPNSIKNRFDNLELDANWSFEKEKSVNKWTHGYHRYPAKFLPNLVSKLIDNYTNPQDTIADLFAGCGTTLVEAKVHGRKSIGVDINPVAELITKAKIHPVSPEILNANYDSIIAKIDNYVDGLAFTSKVHERIDYWFTEDEKNKIAFLINIIDQLSCEQHIKDFFYCCLSNILKNSSRWLQSSTKPQIDPDKDGKDSFSEFKRHYRVMEKKNREFFKVLEENGFFTTQCEIKLEDARKTTIESKSIDAIITSPPYVTSYEYADIHQLTGFWFGYIDDLPKFRKNFIGTFYSNNTGIEVPSKIANEIIDAVNERHKKSAREVANYFNDMYYVCLEMNRIIKDNGTICLVVGNTELRNIKIKTAEFFVEVLTNLGFKPEDLIKRAIPHKLIPTIRDKTTGKFSKVDSVNSRMVYPEEYILIFKK</sequence>
<dbReference type="GO" id="GO:0032259">
    <property type="term" value="P:methylation"/>
    <property type="evidence" value="ECO:0007669"/>
    <property type="project" value="UniProtKB-KW"/>
</dbReference>
<keyword evidence="2" id="KW-0489">Methyltransferase</keyword>
<evidence type="ECO:0000256" key="1">
    <source>
        <dbReference type="ARBA" id="ARBA00010203"/>
    </source>
</evidence>
<dbReference type="InterPro" id="IPR029063">
    <property type="entry name" value="SAM-dependent_MTases_sf"/>
</dbReference>
<dbReference type="SUPFAM" id="SSF53335">
    <property type="entry name" value="S-adenosyl-L-methionine-dependent methyltransferases"/>
    <property type="match status" value="3"/>
</dbReference>
<evidence type="ECO:0000256" key="8">
    <source>
        <dbReference type="RuleBase" id="RU362026"/>
    </source>
</evidence>
<comment type="caution">
    <text evidence="10">The sequence shown here is derived from an EMBL/GenBank/DDBJ whole genome shotgun (WGS) entry which is preliminary data.</text>
</comment>
<evidence type="ECO:0000313" key="10">
    <source>
        <dbReference type="EMBL" id="RYU94189.1"/>
    </source>
</evidence>
<accession>A0A4Q5LX62</accession>
<keyword evidence="3" id="KW-0808">Transferase</keyword>
<dbReference type="EC" id="2.1.1.-" evidence="8"/>
<comment type="similarity">
    <text evidence="1">Belongs to the N(4)/N(6)-methyltransferase family. N(4) subfamily.</text>
</comment>
<evidence type="ECO:0000256" key="4">
    <source>
        <dbReference type="ARBA" id="ARBA00022691"/>
    </source>
</evidence>
<dbReference type="Pfam" id="PF01555">
    <property type="entry name" value="N6_N4_Mtase"/>
    <property type="match status" value="2"/>
</dbReference>
<dbReference type="PROSITE" id="PS00093">
    <property type="entry name" value="N4_MTASE"/>
    <property type="match status" value="1"/>
</dbReference>
<gene>
    <name evidence="10" type="ORF">EWM59_17970</name>
</gene>
<dbReference type="GO" id="GO:0008170">
    <property type="term" value="F:N-methyltransferase activity"/>
    <property type="evidence" value="ECO:0007669"/>
    <property type="project" value="InterPro"/>
</dbReference>
<feature type="domain" description="DNA methylase N-4/N-6" evidence="9">
    <location>
        <begin position="249"/>
        <end position="425"/>
    </location>
</feature>
<dbReference type="InterPro" id="IPR002941">
    <property type="entry name" value="DNA_methylase_N4/N6"/>
</dbReference>
<keyword evidence="4" id="KW-0949">S-adenosyl-L-methionine</keyword>
<proteinExistence type="inferred from homology"/>
<evidence type="ECO:0000256" key="5">
    <source>
        <dbReference type="ARBA" id="ARBA00022747"/>
    </source>
</evidence>
<evidence type="ECO:0000256" key="6">
    <source>
        <dbReference type="ARBA" id="ARBA00023125"/>
    </source>
</evidence>
<protein>
    <recommendedName>
        <fullName evidence="8">Methyltransferase</fullName>
        <ecNumber evidence="8">2.1.1.-</ecNumber>
    </recommendedName>
</protein>
<name>A0A4Q5LX62_9BACT</name>
<dbReference type="InterPro" id="IPR017985">
    <property type="entry name" value="MeTrfase_CN4_CS"/>
</dbReference>
<comment type="catalytic activity">
    <reaction evidence="7">
        <text>a 2'-deoxycytidine in DNA + S-adenosyl-L-methionine = an N(4)-methyl-2'-deoxycytidine in DNA + S-adenosyl-L-homocysteine + H(+)</text>
        <dbReference type="Rhea" id="RHEA:16857"/>
        <dbReference type="Rhea" id="RHEA-COMP:11369"/>
        <dbReference type="Rhea" id="RHEA-COMP:13674"/>
        <dbReference type="ChEBI" id="CHEBI:15378"/>
        <dbReference type="ChEBI" id="CHEBI:57856"/>
        <dbReference type="ChEBI" id="CHEBI:59789"/>
        <dbReference type="ChEBI" id="CHEBI:85452"/>
        <dbReference type="ChEBI" id="CHEBI:137933"/>
        <dbReference type="EC" id="2.1.1.113"/>
    </reaction>
</comment>
<keyword evidence="11" id="KW-1185">Reference proteome</keyword>
<dbReference type="GO" id="GO:0003677">
    <property type="term" value="F:DNA binding"/>
    <property type="evidence" value="ECO:0007669"/>
    <property type="project" value="UniProtKB-KW"/>
</dbReference>
<evidence type="ECO:0000256" key="7">
    <source>
        <dbReference type="ARBA" id="ARBA00049120"/>
    </source>
</evidence>